<feature type="transmembrane region" description="Helical" evidence="1">
    <location>
        <begin position="81"/>
        <end position="101"/>
    </location>
</feature>
<protein>
    <submittedName>
        <fullName evidence="2">Uncharacterized protein</fullName>
    </submittedName>
</protein>
<dbReference type="KEGG" id="aho:Ahos_0176"/>
<organism evidence="2 3">
    <name type="scientific">Acidianus hospitalis (strain W1)</name>
    <dbReference type="NCBI Taxonomy" id="933801"/>
    <lineage>
        <taxon>Archaea</taxon>
        <taxon>Thermoproteota</taxon>
        <taxon>Thermoprotei</taxon>
        <taxon>Sulfolobales</taxon>
        <taxon>Sulfolobaceae</taxon>
        <taxon>Acidianus</taxon>
    </lineage>
</organism>
<accession>F4B4H9</accession>
<reference key="2">
    <citation type="journal article" date="2011" name="Extremophiles">
        <title>Genomic analyses of Acidianus hospitalis W1 a host for studying crenarchaeal virus and plasmid life cycles.</title>
        <authorList>
            <person name="You X.Y."/>
            <person name="Liu C."/>
            <person name="Wang S.Y."/>
            <person name="Jiang C.Y."/>
            <person name="Shah S.A."/>
            <person name="Prangishvili D."/>
            <person name="Liu S.J."/>
            <person name="Garrett R.A."/>
        </authorList>
    </citation>
    <scope>NUCLEOTIDE SEQUENCE</scope>
    <source>
        <strain>W1</strain>
    </source>
</reference>
<dbReference type="eggNOG" id="arCOG07232">
    <property type="taxonomic scope" value="Archaea"/>
</dbReference>
<dbReference type="AlphaFoldDB" id="F4B4H9"/>
<dbReference type="HOGENOM" id="CLU_1567043_0_0_2"/>
<evidence type="ECO:0000313" key="3">
    <source>
        <dbReference type="Proteomes" id="UP000008458"/>
    </source>
</evidence>
<name>F4B4H9_ACIHW</name>
<dbReference type="GeneID" id="10599616"/>
<dbReference type="EMBL" id="CP002535">
    <property type="protein sequence ID" value="AEE93068.1"/>
    <property type="molecule type" value="Genomic_DNA"/>
</dbReference>
<feature type="transmembrane region" description="Helical" evidence="1">
    <location>
        <begin position="107"/>
        <end position="131"/>
    </location>
</feature>
<keyword evidence="3" id="KW-1185">Reference proteome</keyword>
<feature type="transmembrane region" description="Helical" evidence="1">
    <location>
        <begin position="15"/>
        <end position="33"/>
    </location>
</feature>
<dbReference type="Proteomes" id="UP000008458">
    <property type="component" value="Chromosome"/>
</dbReference>
<keyword evidence="1" id="KW-0812">Transmembrane</keyword>
<evidence type="ECO:0000256" key="1">
    <source>
        <dbReference type="SAM" id="Phobius"/>
    </source>
</evidence>
<proteinExistence type="predicted"/>
<keyword evidence="1" id="KW-0472">Membrane</keyword>
<gene>
    <name evidence="2" type="ordered locus">Ahos_0176</name>
</gene>
<sequence>MSEEVSEIVSKSEKILSFFISVISIIISFYLGIFSYYLLILLFLSVSVFIFRYNLLIKLILSKNDKISIIPRPSLEKRRALQNLIIISSLIFSPFLLIYIFPSILWITFTIAIVTSWPFSAIIALLVIYILEKRRGVKIYKYVIFDERLDEINIKEYGIIAYRQDSLRKQ</sequence>
<evidence type="ECO:0000313" key="2">
    <source>
        <dbReference type="EMBL" id="AEE93068.1"/>
    </source>
</evidence>
<dbReference type="STRING" id="933801.Ahos_0176"/>
<keyword evidence="1" id="KW-1133">Transmembrane helix</keyword>
<reference evidence="2 3" key="1">
    <citation type="journal article" date="2011" name="Extremophiles">
        <title>Genomic analysis of Acidianus hospitalis W1 a host for studying crenarchaeal virus and plasmid life cycles.</title>
        <authorList>
            <person name="You X.Y."/>
            <person name="Liu C."/>
            <person name="Wang S.Y."/>
            <person name="Jiang C.Y."/>
            <person name="Shah S.A."/>
            <person name="Prangishvili D."/>
            <person name="She Q."/>
            <person name="Liu S.J."/>
            <person name="Garrett R.A."/>
        </authorList>
    </citation>
    <scope>NUCLEOTIDE SEQUENCE [LARGE SCALE GENOMIC DNA]</scope>
    <source>
        <strain evidence="2 3">W1</strain>
    </source>
</reference>
<dbReference type="RefSeq" id="WP_013774985.1">
    <property type="nucleotide sequence ID" value="NC_015518.1"/>
</dbReference>